<protein>
    <submittedName>
        <fullName evidence="2">Uncharacterized protein</fullName>
    </submittedName>
</protein>
<dbReference type="InParanoid" id="A0A3P6NNX8"/>
<dbReference type="AGR" id="WB:WBGene00206389"/>
<reference evidence="2 3" key="1">
    <citation type="journal article" date="1998" name="Science">
        <title>Genome sequence of the nematode C. elegans: a platform for investigating biology.</title>
        <authorList>
            <consortium name="The C. elegans sequencing consortium"/>
            <person name="Sulson J.E."/>
            <person name="Waterston R."/>
        </authorList>
    </citation>
    <scope>NUCLEOTIDE SEQUENCE [LARGE SCALE GENOMIC DNA]</scope>
    <source>
        <strain evidence="2 3">Bristol N2</strain>
    </source>
</reference>
<dbReference type="CTD" id="13223505"/>
<dbReference type="Proteomes" id="UP000001940">
    <property type="component" value="Chromosome X"/>
</dbReference>
<keyword evidence="3" id="KW-1185">Reference proteome</keyword>
<evidence type="ECO:0000313" key="4">
    <source>
        <dbReference type="WormBase" id="C29F7.10b"/>
    </source>
</evidence>
<dbReference type="GeneID" id="13223505"/>
<dbReference type="AlphaFoldDB" id="A0A3P6NNX8"/>
<proteinExistence type="predicted"/>
<evidence type="ECO:0000256" key="1">
    <source>
        <dbReference type="SAM" id="MobiDB-lite"/>
    </source>
</evidence>
<organism evidence="2 3">
    <name type="scientific">Caenorhabditis elegans</name>
    <dbReference type="NCBI Taxonomy" id="6239"/>
    <lineage>
        <taxon>Eukaryota</taxon>
        <taxon>Metazoa</taxon>
        <taxon>Ecdysozoa</taxon>
        <taxon>Nematoda</taxon>
        <taxon>Chromadorea</taxon>
        <taxon>Rhabditida</taxon>
        <taxon>Rhabditina</taxon>
        <taxon>Rhabditomorpha</taxon>
        <taxon>Rhabditoidea</taxon>
        <taxon>Rhabditidae</taxon>
        <taxon>Peloderinae</taxon>
        <taxon>Caenorhabditis</taxon>
    </lineage>
</organism>
<dbReference type="EMBL" id="BX284606">
    <property type="protein sequence ID" value="VDJ66140.1"/>
    <property type="molecule type" value="Genomic_DNA"/>
</dbReference>
<name>A0A3P6NNX8_CAEEL</name>
<dbReference type="WormBase" id="C29F7.10b">
    <property type="protein sequence ID" value="CE52882"/>
    <property type="gene ID" value="WBGene00206389"/>
</dbReference>
<dbReference type="RefSeq" id="NP_001355540.1">
    <property type="nucleotide sequence ID" value="NM_001368533.3"/>
</dbReference>
<evidence type="ECO:0000313" key="3">
    <source>
        <dbReference type="Proteomes" id="UP000001940"/>
    </source>
</evidence>
<feature type="region of interest" description="Disordered" evidence="1">
    <location>
        <begin position="109"/>
        <end position="153"/>
    </location>
</feature>
<dbReference type="SMR" id="A0A3P6NNX8"/>
<evidence type="ECO:0000313" key="2">
    <source>
        <dbReference type="EMBL" id="VDJ66140.1"/>
    </source>
</evidence>
<gene>
    <name evidence="2 4" type="ORF">C29F7.10</name>
    <name evidence="2" type="ORF">CELE_C29F7.10</name>
</gene>
<accession>A0A3P6NNX8</accession>
<sequence length="249" mass="28213">MVGRCSFSGFWHWHLTMQHCNNENDFFGSFNSSSNSPFGFKPLATKSNFGLPPTGQRNDVARVLKPLISISANTAHASTPYNHVNPNINSFPPTSSHYCPYFKTSTRGNAKGTIKRSAPIGKKVQKEKVPKNPKKEKKDFTGGDKKKKSKTEKHIFNDEDAEDCLRMLEEMKEEPKKEEMPSTPEKDRWVNMEVDRISGLELFGVETEIESVWNPLISIGDIIGNCGNFETNEIDGINRAEEFESRFFN</sequence>